<dbReference type="PANTHER" id="PTHR32479">
    <property type="entry name" value="GLYCOLATE OXIDASE IRON-SULFUR SUBUNIT"/>
    <property type="match status" value="1"/>
</dbReference>
<dbReference type="GO" id="GO:0046872">
    <property type="term" value="F:metal ion binding"/>
    <property type="evidence" value="ECO:0007669"/>
    <property type="project" value="UniProtKB-KW"/>
</dbReference>
<sequence>MNIDSLIKEADRCVKCGLCLPHCPTYQQRQDEGDSPRGRIALMQGLAQKKLPLNEKLIAHLDRCLVCRACEAMCPSGVKYGELIETTRATIINETAAPSGRAAEMMQRFVTAPTHRRNLSRLLRIYQRSGLGWLTRHSGLLRPLGLQRLEGVLPKLGSTLPTQRYHPSIGEQKGEIGLFIGCMGDSLDTTTIHAAIRLLTHLGYGVHLPARQNCCGALHQHRGDLKQADLLAKENRDAFDKLNIDALIYCASGCGSTLQKLEPIGCNNAPIMEIGQFLAQAEWPKTLTLRPLSKQIAIHLPCSLNHVLKQGHTPEALLSKIPGITLLPLPDNQNCCGAAGDYMIRHPEIADELRDSKLRQLDSMRPAILVSSNIGCALHIAAGIRDVGLKIEVIHPVTLLARQLP</sequence>
<dbReference type="GO" id="GO:0051539">
    <property type="term" value="F:4 iron, 4 sulfur cluster binding"/>
    <property type="evidence" value="ECO:0007669"/>
    <property type="project" value="UniProtKB-KW"/>
</dbReference>
<keyword evidence="4" id="KW-0408">Iron</keyword>
<name>A0A3B0ZSL0_9ZZZZ</name>
<accession>A0A3B0ZSL0</accession>
<evidence type="ECO:0000256" key="1">
    <source>
        <dbReference type="ARBA" id="ARBA00022485"/>
    </source>
</evidence>
<evidence type="ECO:0000256" key="2">
    <source>
        <dbReference type="ARBA" id="ARBA00022723"/>
    </source>
</evidence>
<keyword evidence="1" id="KW-0004">4Fe-4S</keyword>
<evidence type="ECO:0000256" key="5">
    <source>
        <dbReference type="ARBA" id="ARBA00023014"/>
    </source>
</evidence>
<dbReference type="AlphaFoldDB" id="A0A3B0ZSL0"/>
<dbReference type="InterPro" id="IPR009051">
    <property type="entry name" value="Helical_ferredxn"/>
</dbReference>
<proteinExistence type="predicted"/>
<dbReference type="EMBL" id="UOFQ01000189">
    <property type="protein sequence ID" value="VAW90432.1"/>
    <property type="molecule type" value="Genomic_DNA"/>
</dbReference>
<evidence type="ECO:0000256" key="3">
    <source>
        <dbReference type="ARBA" id="ARBA00022737"/>
    </source>
</evidence>
<dbReference type="PROSITE" id="PS00198">
    <property type="entry name" value="4FE4S_FER_1"/>
    <property type="match status" value="2"/>
</dbReference>
<dbReference type="InterPro" id="IPR012257">
    <property type="entry name" value="Glc_ox_4Fe-4S"/>
</dbReference>
<dbReference type="InterPro" id="IPR017900">
    <property type="entry name" value="4Fe4S_Fe_S_CS"/>
</dbReference>
<dbReference type="GO" id="GO:0019154">
    <property type="term" value="F:glycolate dehydrogenase activity"/>
    <property type="evidence" value="ECO:0007669"/>
    <property type="project" value="UniProtKB-EC"/>
</dbReference>
<organism evidence="7">
    <name type="scientific">hydrothermal vent metagenome</name>
    <dbReference type="NCBI Taxonomy" id="652676"/>
    <lineage>
        <taxon>unclassified sequences</taxon>
        <taxon>metagenomes</taxon>
        <taxon>ecological metagenomes</taxon>
    </lineage>
</organism>
<dbReference type="InterPro" id="IPR004017">
    <property type="entry name" value="Cys_rich_dom"/>
</dbReference>
<dbReference type="EC" id="1.1.99.14" evidence="7"/>
<dbReference type="Gene3D" id="1.10.1060.10">
    <property type="entry name" value="Alpha-helical ferredoxin"/>
    <property type="match status" value="1"/>
</dbReference>
<protein>
    <submittedName>
        <fullName evidence="7">Glycolate dehydrogenase, iron-sulfur subunit GlcF</fullName>
        <ecNumber evidence="7">1.1.99.14</ecNumber>
    </submittedName>
</protein>
<dbReference type="SUPFAM" id="SSF54862">
    <property type="entry name" value="4Fe-4S ferredoxins"/>
    <property type="match status" value="1"/>
</dbReference>
<evidence type="ECO:0000259" key="6">
    <source>
        <dbReference type="PROSITE" id="PS51379"/>
    </source>
</evidence>
<dbReference type="PIRSF" id="PIRSF000139">
    <property type="entry name" value="Glc_ox_4Fe-4S"/>
    <property type="match status" value="1"/>
</dbReference>
<dbReference type="PANTHER" id="PTHR32479:SF17">
    <property type="entry name" value="GLYCOLATE OXIDASE IRON-SULFUR SUBUNIT"/>
    <property type="match status" value="1"/>
</dbReference>
<evidence type="ECO:0000256" key="4">
    <source>
        <dbReference type="ARBA" id="ARBA00023004"/>
    </source>
</evidence>
<keyword evidence="3" id="KW-0677">Repeat</keyword>
<dbReference type="Pfam" id="PF02754">
    <property type="entry name" value="CCG"/>
    <property type="match status" value="2"/>
</dbReference>
<feature type="domain" description="4Fe-4S ferredoxin-type" evidence="6">
    <location>
        <begin position="55"/>
        <end position="86"/>
    </location>
</feature>
<keyword evidence="5" id="KW-0411">Iron-sulfur</keyword>
<keyword evidence="7" id="KW-0560">Oxidoreductase</keyword>
<dbReference type="Pfam" id="PF13183">
    <property type="entry name" value="Fer4_8"/>
    <property type="match status" value="1"/>
</dbReference>
<keyword evidence="2" id="KW-0479">Metal-binding</keyword>
<reference evidence="7" key="1">
    <citation type="submission" date="2018-06" db="EMBL/GenBank/DDBJ databases">
        <authorList>
            <person name="Zhirakovskaya E."/>
        </authorList>
    </citation>
    <scope>NUCLEOTIDE SEQUENCE</scope>
</reference>
<gene>
    <name evidence="7" type="ORF">MNBD_GAMMA17-1324</name>
</gene>
<evidence type="ECO:0000313" key="7">
    <source>
        <dbReference type="EMBL" id="VAW90432.1"/>
    </source>
</evidence>
<dbReference type="PROSITE" id="PS51379">
    <property type="entry name" value="4FE4S_FER_2"/>
    <property type="match status" value="2"/>
</dbReference>
<feature type="domain" description="4Fe-4S ferredoxin-type" evidence="6">
    <location>
        <begin position="4"/>
        <end position="33"/>
    </location>
</feature>
<dbReference type="InterPro" id="IPR017896">
    <property type="entry name" value="4Fe4S_Fe-S-bd"/>
</dbReference>